<gene>
    <name evidence="1" type="ordered locus">Mpop_1880</name>
</gene>
<protein>
    <submittedName>
        <fullName evidence="1">Uncharacterized protein</fullName>
    </submittedName>
</protein>
<dbReference type="HOGENOM" id="CLU_3201952_0_0_5"/>
<name>B1ZJE0_METPB</name>
<evidence type="ECO:0000313" key="2">
    <source>
        <dbReference type="Proteomes" id="UP000007136"/>
    </source>
</evidence>
<evidence type="ECO:0000313" key="1">
    <source>
        <dbReference type="EMBL" id="ACB80043.1"/>
    </source>
</evidence>
<dbReference type="KEGG" id="mpo:Mpop_1880"/>
<dbReference type="EMBL" id="CP001029">
    <property type="protein sequence ID" value="ACB80043.1"/>
    <property type="molecule type" value="Genomic_DNA"/>
</dbReference>
<dbReference type="STRING" id="441620.Mpop_1880"/>
<dbReference type="AlphaFoldDB" id="B1ZJE0"/>
<proteinExistence type="predicted"/>
<sequence length="45" mass="4853">MRDGAVVVPLERMTVRVTRGAVVTVVTPPVWTPRRAGRAPARQAA</sequence>
<reference evidence="1" key="1">
    <citation type="submission" date="2008-04" db="EMBL/GenBank/DDBJ databases">
        <title>Complete sequence of chromosome of Methylobacterium populi BJ001.</title>
        <authorList>
            <consortium name="US DOE Joint Genome Institute"/>
            <person name="Copeland A."/>
            <person name="Lucas S."/>
            <person name="Lapidus A."/>
            <person name="Glavina del Rio T."/>
            <person name="Dalin E."/>
            <person name="Tice H."/>
            <person name="Bruce D."/>
            <person name="Goodwin L."/>
            <person name="Pitluck S."/>
            <person name="Chertkov O."/>
            <person name="Brettin T."/>
            <person name="Detter J.C."/>
            <person name="Han C."/>
            <person name="Kuske C.R."/>
            <person name="Schmutz J."/>
            <person name="Larimer F."/>
            <person name="Land M."/>
            <person name="Hauser L."/>
            <person name="Kyrpides N."/>
            <person name="Mikhailova N."/>
            <person name="Marx C."/>
            <person name="Richardson P."/>
        </authorList>
    </citation>
    <scope>NUCLEOTIDE SEQUENCE [LARGE SCALE GENOMIC DNA]</scope>
    <source>
        <strain evidence="1">BJ001</strain>
    </source>
</reference>
<organism evidence="1 2">
    <name type="scientific">Methylorubrum populi (strain ATCC BAA-705 / NCIMB 13946 / BJ001)</name>
    <name type="common">Methylobacterium populi</name>
    <dbReference type="NCBI Taxonomy" id="441620"/>
    <lineage>
        <taxon>Bacteria</taxon>
        <taxon>Pseudomonadati</taxon>
        <taxon>Pseudomonadota</taxon>
        <taxon>Alphaproteobacteria</taxon>
        <taxon>Hyphomicrobiales</taxon>
        <taxon>Methylobacteriaceae</taxon>
        <taxon>Methylorubrum</taxon>
    </lineage>
</organism>
<dbReference type="Proteomes" id="UP000007136">
    <property type="component" value="Chromosome"/>
</dbReference>
<accession>B1ZJE0</accession>